<keyword evidence="2" id="KW-0808">Transferase</keyword>
<dbReference type="PANTHER" id="PTHR47313">
    <property type="entry name" value="RIBOSOMAL RNA LARGE SUBUNIT METHYLTRANSFERASE K/L"/>
    <property type="match status" value="1"/>
</dbReference>
<evidence type="ECO:0000259" key="4">
    <source>
        <dbReference type="Pfam" id="PF22020"/>
    </source>
</evidence>
<dbReference type="Pfam" id="PF22020">
    <property type="entry name" value="RlmL_1st"/>
    <property type="match status" value="1"/>
</dbReference>
<evidence type="ECO:0000313" key="6">
    <source>
        <dbReference type="Proteomes" id="UP000596977"/>
    </source>
</evidence>
<proteinExistence type="predicted"/>
<dbReference type="Gene3D" id="3.30.2130.30">
    <property type="match status" value="1"/>
</dbReference>
<dbReference type="EMBL" id="BMKB01000009">
    <property type="protein sequence ID" value="GGA63063.1"/>
    <property type="molecule type" value="Genomic_DNA"/>
</dbReference>
<protein>
    <submittedName>
        <fullName evidence="5">RNA methyltransferase</fullName>
    </submittedName>
</protein>
<dbReference type="Gene3D" id="3.40.50.150">
    <property type="entry name" value="Vaccinia Virus protein VP39"/>
    <property type="match status" value="1"/>
</dbReference>
<keyword evidence="6" id="KW-1185">Reference proteome</keyword>
<keyword evidence="1 5" id="KW-0489">Methyltransferase</keyword>
<dbReference type="AlphaFoldDB" id="A0A916RNJ8"/>
<feature type="domain" description="Ribosomal RNA large subunit methyltransferase K/L-like methyltransferase" evidence="3">
    <location>
        <begin position="160"/>
        <end position="344"/>
    </location>
</feature>
<feature type="domain" description="RlmL ferredoxin-like" evidence="4">
    <location>
        <begin position="8"/>
        <end position="63"/>
    </location>
</feature>
<dbReference type="InterPro" id="IPR053943">
    <property type="entry name" value="RlmKL-like_Mtase_CS"/>
</dbReference>
<evidence type="ECO:0000259" key="3">
    <source>
        <dbReference type="Pfam" id="PF01170"/>
    </source>
</evidence>
<dbReference type="RefSeq" id="WP_127071303.1">
    <property type="nucleotide sequence ID" value="NZ_BMKB01000009.1"/>
</dbReference>
<evidence type="ECO:0000256" key="2">
    <source>
        <dbReference type="ARBA" id="ARBA00022679"/>
    </source>
</evidence>
<dbReference type="PROSITE" id="PS01261">
    <property type="entry name" value="UPF0020"/>
    <property type="match status" value="1"/>
</dbReference>
<gene>
    <name evidence="5" type="ORF">GCM10011499_36790</name>
</gene>
<dbReference type="Pfam" id="PF01170">
    <property type="entry name" value="UPF0020"/>
    <property type="match status" value="1"/>
</dbReference>
<dbReference type="SUPFAM" id="SSF53335">
    <property type="entry name" value="S-adenosyl-L-methionine-dependent methyltransferases"/>
    <property type="match status" value="1"/>
</dbReference>
<dbReference type="PANTHER" id="PTHR47313:SF1">
    <property type="entry name" value="RIBOSOMAL RNA LARGE SUBUNIT METHYLTRANSFERASE K_L"/>
    <property type="match status" value="1"/>
</dbReference>
<reference evidence="5 6" key="1">
    <citation type="journal article" date="2014" name="Int. J. Syst. Evol. Microbiol.">
        <title>Complete genome sequence of Corynebacterium casei LMG S-19264T (=DSM 44701T), isolated from a smear-ripened cheese.</title>
        <authorList>
            <consortium name="US DOE Joint Genome Institute (JGI-PGF)"/>
            <person name="Walter F."/>
            <person name="Albersmeier A."/>
            <person name="Kalinowski J."/>
            <person name="Ruckert C."/>
        </authorList>
    </citation>
    <scope>NUCLEOTIDE SEQUENCE [LARGE SCALE GENOMIC DNA]</scope>
    <source>
        <strain evidence="5 6">CGMCC 1.15896</strain>
    </source>
</reference>
<evidence type="ECO:0000313" key="5">
    <source>
        <dbReference type="EMBL" id="GGA63063.1"/>
    </source>
</evidence>
<dbReference type="OrthoDB" id="9809404at2"/>
<dbReference type="PROSITE" id="PS00092">
    <property type="entry name" value="N6_MTASE"/>
    <property type="match status" value="1"/>
</dbReference>
<organism evidence="5 6">
    <name type="scientific">Pelagibacterium lentulum</name>
    <dbReference type="NCBI Taxonomy" id="2029865"/>
    <lineage>
        <taxon>Bacteria</taxon>
        <taxon>Pseudomonadati</taxon>
        <taxon>Pseudomonadota</taxon>
        <taxon>Alphaproteobacteria</taxon>
        <taxon>Hyphomicrobiales</taxon>
        <taxon>Devosiaceae</taxon>
        <taxon>Pelagibacterium</taxon>
    </lineage>
</organism>
<dbReference type="InterPro" id="IPR054170">
    <property type="entry name" value="RlmL_1st"/>
</dbReference>
<comment type="caution">
    <text evidence="5">The sequence shown here is derived from an EMBL/GenBank/DDBJ whole genome shotgun (WGS) entry which is preliminary data.</text>
</comment>
<dbReference type="InterPro" id="IPR029063">
    <property type="entry name" value="SAM-dependent_MTases_sf"/>
</dbReference>
<dbReference type="PRINTS" id="PR00507">
    <property type="entry name" value="N12N6MTFRASE"/>
</dbReference>
<evidence type="ECO:0000256" key="1">
    <source>
        <dbReference type="ARBA" id="ARBA00022603"/>
    </source>
</evidence>
<dbReference type="CDD" id="cd11715">
    <property type="entry name" value="THUMP_AdoMetMT"/>
    <property type="match status" value="1"/>
</dbReference>
<name>A0A916RNJ8_9HYPH</name>
<dbReference type="InterPro" id="IPR000241">
    <property type="entry name" value="RlmKL-like_Mtase"/>
</dbReference>
<sequence length="371" mass="40105">MEKTNTFEIFLVCAPGLEAALCDEAREKGFAAPKAEIGGVTIAGRWPDVWRANLELRGAARVLARFATFRAMHLAQLDKRARKIDWGSVLRADVPVKVEASCKRSRIYHAGAASQRIGTAINEELGAPVSERAELIVKARIENDLVTLSVDTSGEGLHKRGYKEAVNKAPMRETLAALFLRQCGYDGSEPVVDPMCGSGTFVIEAAEIAAGLMPGRGRSFAFEQLSTFNETQWQKLRAGHKPVAPEIAFYGSDRDPGAVRMSDENAERAGVAGFTRFAQLKINDLRAPEGPKGLVIVNPPYGTRLGNKKQLFPVYAALGAVLKEGFSGWRVGLITSDPQLAKATGLPFGAPLPSVDNSGLRITLYRTDALP</sequence>
<dbReference type="InterPro" id="IPR002052">
    <property type="entry name" value="DNA_methylase_N6_adenine_CS"/>
</dbReference>
<dbReference type="Proteomes" id="UP000596977">
    <property type="component" value="Unassembled WGS sequence"/>
</dbReference>
<dbReference type="GO" id="GO:0003676">
    <property type="term" value="F:nucleic acid binding"/>
    <property type="evidence" value="ECO:0007669"/>
    <property type="project" value="InterPro"/>
</dbReference>
<accession>A0A916RNJ8</accession>
<dbReference type="GO" id="GO:0070043">
    <property type="term" value="F:rRNA (guanine-N7-)-methyltransferase activity"/>
    <property type="evidence" value="ECO:0007669"/>
    <property type="project" value="TreeGrafter"/>
</dbReference>
<dbReference type="GO" id="GO:0008990">
    <property type="term" value="F:rRNA (guanine-N2-)-methyltransferase activity"/>
    <property type="evidence" value="ECO:0007669"/>
    <property type="project" value="TreeGrafter"/>
</dbReference>